<feature type="transmembrane region" description="Helical" evidence="5">
    <location>
        <begin position="111"/>
        <end position="132"/>
    </location>
</feature>
<evidence type="ECO:0000256" key="5">
    <source>
        <dbReference type="SAM" id="Phobius"/>
    </source>
</evidence>
<feature type="transmembrane region" description="Helical" evidence="5">
    <location>
        <begin position="139"/>
        <end position="161"/>
    </location>
</feature>
<organism evidence="7 8">
    <name type="scientific">Actinomyces oris</name>
    <dbReference type="NCBI Taxonomy" id="544580"/>
    <lineage>
        <taxon>Bacteria</taxon>
        <taxon>Bacillati</taxon>
        <taxon>Actinomycetota</taxon>
        <taxon>Actinomycetes</taxon>
        <taxon>Actinomycetales</taxon>
        <taxon>Actinomycetaceae</taxon>
        <taxon>Actinomyces</taxon>
    </lineage>
</organism>
<gene>
    <name evidence="7" type="ORF">BKH32_12775</name>
</gene>
<dbReference type="PANTHER" id="PTHR43229:SF2">
    <property type="entry name" value="NODULATION PROTEIN J"/>
    <property type="match status" value="1"/>
</dbReference>
<feature type="transmembrane region" description="Helical" evidence="5">
    <location>
        <begin position="55"/>
        <end position="77"/>
    </location>
</feature>
<evidence type="ECO:0000256" key="4">
    <source>
        <dbReference type="ARBA" id="ARBA00023136"/>
    </source>
</evidence>
<evidence type="ECO:0000256" key="3">
    <source>
        <dbReference type="ARBA" id="ARBA00022989"/>
    </source>
</evidence>
<keyword evidence="4 5" id="KW-0472">Membrane</keyword>
<sequence length="278" mass="29284">MSAHTFLAVLRAARCQAAMDLRAGIVGSSVALLASVSAIVLAGRSTQVATDAHTTFGPMFLAGSIGTISGFITFQIASETYVDRIGGALLRVRVLPHGPLTWAIGKTMSSIAQTLVFQGAILLGGALFVEALPLSTFQVLACLPLMVLSAVATAPLGFLVGAFVRGVYSFMASYLPIFALIGTSGFFMPMSRLPSWVQAVQLTLPTYWSGHLTRWALVGDPSWEVGRAFSPALAIGVLAAWTVLGFAGASFIVRRSFRKETIGSLARVQSTIRSQSGL</sequence>
<comment type="caution">
    <text evidence="7">The sequence shown here is derived from an EMBL/GenBank/DDBJ whole genome shotgun (WGS) entry which is preliminary data.</text>
</comment>
<feature type="transmembrane region" description="Helical" evidence="5">
    <location>
        <begin position="167"/>
        <end position="187"/>
    </location>
</feature>
<dbReference type="RefSeq" id="WP_075250376.1">
    <property type="nucleotide sequence ID" value="NZ_MSGO01000078.1"/>
</dbReference>
<dbReference type="PANTHER" id="PTHR43229">
    <property type="entry name" value="NODULATION PROTEIN J"/>
    <property type="match status" value="1"/>
</dbReference>
<accession>A0A1Q8HWH4</accession>
<evidence type="ECO:0000256" key="2">
    <source>
        <dbReference type="ARBA" id="ARBA00022692"/>
    </source>
</evidence>
<protein>
    <submittedName>
        <fullName evidence="7">ABC transporter</fullName>
    </submittedName>
</protein>
<comment type="subcellular location">
    <subcellularLocation>
        <location evidence="1">Membrane</location>
        <topology evidence="1">Multi-pass membrane protein</topology>
    </subcellularLocation>
</comment>
<dbReference type="Pfam" id="PF01061">
    <property type="entry name" value="ABC2_membrane"/>
    <property type="match status" value="1"/>
</dbReference>
<keyword evidence="2 5" id="KW-0812">Transmembrane</keyword>
<evidence type="ECO:0000259" key="6">
    <source>
        <dbReference type="Pfam" id="PF01061"/>
    </source>
</evidence>
<dbReference type="GO" id="GO:0140359">
    <property type="term" value="F:ABC-type transporter activity"/>
    <property type="evidence" value="ECO:0007669"/>
    <property type="project" value="InterPro"/>
</dbReference>
<keyword evidence="3 5" id="KW-1133">Transmembrane helix</keyword>
<dbReference type="AlphaFoldDB" id="A0A1Q8HWH4"/>
<feature type="transmembrane region" description="Helical" evidence="5">
    <location>
        <begin position="229"/>
        <end position="253"/>
    </location>
</feature>
<name>A0A1Q8HWH4_9ACTO</name>
<feature type="transmembrane region" description="Helical" evidence="5">
    <location>
        <begin position="25"/>
        <end position="43"/>
    </location>
</feature>
<dbReference type="GO" id="GO:0016020">
    <property type="term" value="C:membrane"/>
    <property type="evidence" value="ECO:0007669"/>
    <property type="project" value="UniProtKB-SubCell"/>
</dbReference>
<proteinExistence type="predicted"/>
<dbReference type="Proteomes" id="UP000185736">
    <property type="component" value="Unassembled WGS sequence"/>
</dbReference>
<dbReference type="EMBL" id="MSGO01000078">
    <property type="protein sequence ID" value="OLL13199.1"/>
    <property type="molecule type" value="Genomic_DNA"/>
</dbReference>
<evidence type="ECO:0000313" key="8">
    <source>
        <dbReference type="Proteomes" id="UP000185736"/>
    </source>
</evidence>
<feature type="domain" description="ABC-2 type transporter transmembrane" evidence="6">
    <location>
        <begin position="51"/>
        <end position="215"/>
    </location>
</feature>
<dbReference type="InterPro" id="IPR013525">
    <property type="entry name" value="ABC2_TM"/>
</dbReference>
<dbReference type="InterPro" id="IPR051784">
    <property type="entry name" value="Nod_factor_ABC_transporter"/>
</dbReference>
<evidence type="ECO:0000256" key="1">
    <source>
        <dbReference type="ARBA" id="ARBA00004141"/>
    </source>
</evidence>
<evidence type="ECO:0000313" key="7">
    <source>
        <dbReference type="EMBL" id="OLL13199.1"/>
    </source>
</evidence>
<reference evidence="7 8" key="1">
    <citation type="submission" date="2016-12" db="EMBL/GenBank/DDBJ databases">
        <title>Genomic comparison of strains in the 'Actinomyces naeslundii' group.</title>
        <authorList>
            <person name="Mughal S.R."/>
            <person name="Do T."/>
            <person name="Gilbert S.C."/>
            <person name="Witherden E.A."/>
            <person name="Didelot X."/>
            <person name="Beighton D."/>
        </authorList>
    </citation>
    <scope>NUCLEOTIDE SEQUENCE [LARGE SCALE GENOMIC DNA]</scope>
    <source>
        <strain evidence="7 8">S64C</strain>
    </source>
</reference>